<evidence type="ECO:0000259" key="4">
    <source>
        <dbReference type="PROSITE" id="PS50932"/>
    </source>
</evidence>
<name>A0AB74U3N5_9LACT</name>
<dbReference type="Pfam" id="PF00356">
    <property type="entry name" value="LacI"/>
    <property type="match status" value="1"/>
</dbReference>
<organism evidence="5">
    <name type="scientific">Dolosigranulum savutiense</name>
    <dbReference type="NCBI Taxonomy" id="3110288"/>
    <lineage>
        <taxon>Bacteria</taxon>
        <taxon>Bacillati</taxon>
        <taxon>Bacillota</taxon>
        <taxon>Bacilli</taxon>
        <taxon>Lactobacillales</taxon>
        <taxon>Carnobacteriaceae</taxon>
        <taxon>Dolosigranulum</taxon>
    </lineage>
</organism>
<dbReference type="Pfam" id="PF13377">
    <property type="entry name" value="Peripla_BP_3"/>
    <property type="match status" value="1"/>
</dbReference>
<dbReference type="RefSeq" id="WP_347299007.1">
    <property type="nucleotide sequence ID" value="NZ_CP142436.1"/>
</dbReference>
<dbReference type="InterPro" id="IPR010982">
    <property type="entry name" value="Lambda_DNA-bd_dom_sf"/>
</dbReference>
<dbReference type="SMART" id="SM00354">
    <property type="entry name" value="HTH_LACI"/>
    <property type="match status" value="1"/>
</dbReference>
<evidence type="ECO:0000313" key="5">
    <source>
        <dbReference type="EMBL" id="XBC50799.1"/>
    </source>
</evidence>
<dbReference type="InterPro" id="IPR000843">
    <property type="entry name" value="HTH_LacI"/>
</dbReference>
<evidence type="ECO:0000256" key="3">
    <source>
        <dbReference type="ARBA" id="ARBA00023163"/>
    </source>
</evidence>
<accession>A0AB74U3N5</accession>
<keyword evidence="1" id="KW-0805">Transcription regulation</keyword>
<dbReference type="PANTHER" id="PTHR30146">
    <property type="entry name" value="LACI-RELATED TRANSCRIPTIONAL REPRESSOR"/>
    <property type="match status" value="1"/>
</dbReference>
<dbReference type="GO" id="GO:0003700">
    <property type="term" value="F:DNA-binding transcription factor activity"/>
    <property type="evidence" value="ECO:0007669"/>
    <property type="project" value="TreeGrafter"/>
</dbReference>
<dbReference type="InterPro" id="IPR046335">
    <property type="entry name" value="LacI/GalR-like_sensor"/>
</dbReference>
<evidence type="ECO:0000256" key="2">
    <source>
        <dbReference type="ARBA" id="ARBA00023125"/>
    </source>
</evidence>
<dbReference type="AlphaFoldDB" id="A0AB74U3N5"/>
<keyword evidence="3" id="KW-0804">Transcription</keyword>
<dbReference type="CDD" id="cd01392">
    <property type="entry name" value="HTH_LacI"/>
    <property type="match status" value="1"/>
</dbReference>
<feature type="domain" description="HTH lacI-type" evidence="4">
    <location>
        <begin position="2"/>
        <end position="56"/>
    </location>
</feature>
<evidence type="ECO:0000256" key="1">
    <source>
        <dbReference type="ARBA" id="ARBA00023015"/>
    </source>
</evidence>
<sequence>MITIKDIAREAGASIATVSRALNGKEGVSEETKNHVLEIADNLGYRSNALARGLKLNRTNTIGVLFPEMSSQISNLILKGIEAIATEKNTSIIVGYTFTDDEKTYDVIETMIQNRVDGLIFSNQQFTKKYRDAIENRSNIPYVLCATRSLGKNDKSAFMIDDLLAAREGTNYLIKQGHTNITLVAGSIDQEFIALQRVNGYKEAMEAAELNTNIIDAHGYDFNSGKKVFDKLLNSTTDFSALFCTSDELAIGVMHRAIERGYRIPEDFSVLGFDNIPLSQMFYPPLTTISQNFYDIGYQSAQALFNLIDGKENIEEELINTPFQLMERLSVKRLK</sequence>
<dbReference type="EMBL" id="CP142436">
    <property type="protein sequence ID" value="XBC50799.1"/>
    <property type="molecule type" value="Genomic_DNA"/>
</dbReference>
<keyword evidence="2 5" id="KW-0238">DNA-binding</keyword>
<dbReference type="PANTHER" id="PTHR30146:SF149">
    <property type="entry name" value="HTH-TYPE TRANSCRIPTIONAL REGULATOR EBGR"/>
    <property type="match status" value="1"/>
</dbReference>
<dbReference type="SUPFAM" id="SSF47413">
    <property type="entry name" value="lambda repressor-like DNA-binding domains"/>
    <property type="match status" value="1"/>
</dbReference>
<dbReference type="SUPFAM" id="SSF53822">
    <property type="entry name" value="Periplasmic binding protein-like I"/>
    <property type="match status" value="1"/>
</dbReference>
<gene>
    <name evidence="5" type="ORF">VUQ07_05890</name>
</gene>
<proteinExistence type="predicted"/>
<dbReference type="PROSITE" id="PS50932">
    <property type="entry name" value="HTH_LACI_2"/>
    <property type="match status" value="1"/>
</dbReference>
<protein>
    <submittedName>
        <fullName evidence="5">LacI family DNA-binding transcriptional regulator</fullName>
    </submittedName>
</protein>
<dbReference type="Gene3D" id="1.10.260.40">
    <property type="entry name" value="lambda repressor-like DNA-binding domains"/>
    <property type="match status" value="1"/>
</dbReference>
<dbReference type="GO" id="GO:0000976">
    <property type="term" value="F:transcription cis-regulatory region binding"/>
    <property type="evidence" value="ECO:0007669"/>
    <property type="project" value="TreeGrafter"/>
</dbReference>
<dbReference type="InterPro" id="IPR028082">
    <property type="entry name" value="Peripla_BP_I"/>
</dbReference>
<dbReference type="Gene3D" id="3.40.50.2300">
    <property type="match status" value="2"/>
</dbReference>
<reference evidence="5" key="1">
    <citation type="submission" date="2023-12" db="EMBL/GenBank/DDBJ databases">
        <title>Dolosigranulum savutii sp. nov. isolated from human upper respiratory samples collected in Botswana.</title>
        <authorList>
            <person name="Kelly M.S."/>
        </authorList>
    </citation>
    <scope>NUCLEOTIDE SEQUENCE</scope>
    <source>
        <strain evidence="5">MSK211</strain>
    </source>
</reference>